<dbReference type="InterPro" id="IPR052021">
    <property type="entry name" value="Type-I_RS_S_subunit"/>
</dbReference>
<sequence length="397" mass="42444">MGEWTTASVEDVAARDPRAIAIGPFGSAMKADVYTPTGMPVVRGQDIREGKALDTSDRVFVPDSIVNKFAACVVRKGDLVFPHRGAIGRVGIVGDEELMLSSSMMKLSVDRSRMDPLFVFYYFRGPGKPELLARTSTVGTPGIAQPLSSLRSIPIRFPSLEEQRAIAEALGALDDKIAANDRVITAADEMMVVLASSSPRTVSVLELADHRTKSVKPETFDAEVAHFSLPAFDDGQIPATDDAGSIKSNKFALTDPCVLISKLNPRIPRIWDVPVVPRQMAVASTEFVMLVPRTTSTSALWAALKTPAVSAALQGLVAGTSGSHQRVKPAELLALSVPDPRALPADVQDQLANLGSAVNALRSEKVRLAATRDELLPLLMSGKLRVKDAEQVAGEVS</sequence>
<dbReference type="PANTHER" id="PTHR30408:SF12">
    <property type="entry name" value="TYPE I RESTRICTION ENZYME MJAVIII SPECIFICITY SUBUNIT"/>
    <property type="match status" value="1"/>
</dbReference>
<keyword evidence="6" id="KW-1185">Reference proteome</keyword>
<dbReference type="EMBL" id="JBFPJR010000014">
    <property type="protein sequence ID" value="MEX0427889.1"/>
    <property type="molecule type" value="Genomic_DNA"/>
</dbReference>
<gene>
    <name evidence="5" type="ORF">AB3X52_09675</name>
</gene>
<evidence type="ECO:0000313" key="5">
    <source>
        <dbReference type="EMBL" id="MEX0427889.1"/>
    </source>
</evidence>
<evidence type="ECO:0000256" key="2">
    <source>
        <dbReference type="ARBA" id="ARBA00022747"/>
    </source>
</evidence>
<dbReference type="InterPro" id="IPR000055">
    <property type="entry name" value="Restrct_endonuc_typeI_TRD"/>
</dbReference>
<evidence type="ECO:0000256" key="1">
    <source>
        <dbReference type="ARBA" id="ARBA00010923"/>
    </source>
</evidence>
<evidence type="ECO:0000256" key="3">
    <source>
        <dbReference type="ARBA" id="ARBA00023125"/>
    </source>
</evidence>
<comment type="caution">
    <text evidence="5">The sequence shown here is derived from an EMBL/GenBank/DDBJ whole genome shotgun (WGS) entry which is preliminary data.</text>
</comment>
<keyword evidence="5" id="KW-0540">Nuclease</keyword>
<dbReference type="Proteomes" id="UP001556631">
    <property type="component" value="Unassembled WGS sequence"/>
</dbReference>
<evidence type="ECO:0000259" key="4">
    <source>
        <dbReference type="Pfam" id="PF01420"/>
    </source>
</evidence>
<proteinExistence type="inferred from homology"/>
<organism evidence="5 6">
    <name type="scientific">Nocardioides eburneus</name>
    <dbReference type="NCBI Taxonomy" id="3231482"/>
    <lineage>
        <taxon>Bacteria</taxon>
        <taxon>Bacillati</taxon>
        <taxon>Actinomycetota</taxon>
        <taxon>Actinomycetes</taxon>
        <taxon>Propionibacteriales</taxon>
        <taxon>Nocardioidaceae</taxon>
        <taxon>Nocardioides</taxon>
    </lineage>
</organism>
<name>A0ABV3T1X0_9ACTN</name>
<feature type="domain" description="Type I restriction modification DNA specificity" evidence="4">
    <location>
        <begin position="36"/>
        <end position="180"/>
    </location>
</feature>
<comment type="similarity">
    <text evidence="1">Belongs to the type-I restriction system S methylase family.</text>
</comment>
<keyword evidence="5" id="KW-0378">Hydrolase</keyword>
<dbReference type="Pfam" id="PF01420">
    <property type="entry name" value="Methylase_S"/>
    <property type="match status" value="1"/>
</dbReference>
<keyword evidence="5" id="KW-0255">Endonuclease</keyword>
<reference evidence="5 6" key="1">
    <citation type="submission" date="2024-07" db="EMBL/GenBank/DDBJ databases">
        <authorList>
            <person name="Lee S."/>
            <person name="Kang M."/>
        </authorList>
    </citation>
    <scope>NUCLEOTIDE SEQUENCE [LARGE SCALE GENOMIC DNA]</scope>
    <source>
        <strain evidence="5 6">DS6</strain>
    </source>
</reference>
<accession>A0ABV3T1X0</accession>
<protein>
    <submittedName>
        <fullName evidence="5">Restriction endonuclease subunit S</fullName>
    </submittedName>
</protein>
<dbReference type="Gene3D" id="1.10.287.1120">
    <property type="entry name" value="Bipartite methylase S protein"/>
    <property type="match status" value="1"/>
</dbReference>
<keyword evidence="2" id="KW-0680">Restriction system</keyword>
<dbReference type="Gene3D" id="3.90.220.20">
    <property type="entry name" value="DNA methylase specificity domains"/>
    <property type="match status" value="2"/>
</dbReference>
<evidence type="ECO:0000313" key="6">
    <source>
        <dbReference type="Proteomes" id="UP001556631"/>
    </source>
</evidence>
<dbReference type="RefSeq" id="WP_367993698.1">
    <property type="nucleotide sequence ID" value="NZ_JBFPJR010000014.1"/>
</dbReference>
<dbReference type="PANTHER" id="PTHR30408">
    <property type="entry name" value="TYPE-1 RESTRICTION ENZYME ECOKI SPECIFICITY PROTEIN"/>
    <property type="match status" value="1"/>
</dbReference>
<keyword evidence="3" id="KW-0238">DNA-binding</keyword>
<dbReference type="SUPFAM" id="SSF116734">
    <property type="entry name" value="DNA methylase specificity domain"/>
    <property type="match status" value="2"/>
</dbReference>
<dbReference type="GO" id="GO:0004519">
    <property type="term" value="F:endonuclease activity"/>
    <property type="evidence" value="ECO:0007669"/>
    <property type="project" value="UniProtKB-KW"/>
</dbReference>
<dbReference type="InterPro" id="IPR044946">
    <property type="entry name" value="Restrct_endonuc_typeI_TRD_sf"/>
</dbReference>